<protein>
    <submittedName>
        <fullName evidence="2">Uncharacterized protein</fullName>
    </submittedName>
</protein>
<keyword evidence="1" id="KW-0732">Signal</keyword>
<feature type="signal peptide" evidence="1">
    <location>
        <begin position="1"/>
        <end position="24"/>
    </location>
</feature>
<keyword evidence="3" id="KW-1185">Reference proteome</keyword>
<name>A0A5C8Z3P2_9ACTN</name>
<reference evidence="2 3" key="1">
    <citation type="submission" date="2019-07" db="EMBL/GenBank/DDBJ databases">
        <title>Quadrisphaera sp. strain DD2A genome sequencing and assembly.</title>
        <authorList>
            <person name="Kim I."/>
        </authorList>
    </citation>
    <scope>NUCLEOTIDE SEQUENCE [LARGE SCALE GENOMIC DNA]</scope>
    <source>
        <strain evidence="2 3">DD2A</strain>
    </source>
</reference>
<gene>
    <name evidence="2" type="ORF">FMM08_22360</name>
</gene>
<accession>A0A5C8Z3P2</accession>
<dbReference type="OrthoDB" id="3786257at2"/>
<proteinExistence type="predicted"/>
<feature type="chain" id="PRO_5039325183" evidence="1">
    <location>
        <begin position="25"/>
        <end position="127"/>
    </location>
</feature>
<evidence type="ECO:0000313" key="2">
    <source>
        <dbReference type="EMBL" id="TXR51550.1"/>
    </source>
</evidence>
<evidence type="ECO:0000256" key="1">
    <source>
        <dbReference type="SAM" id="SignalP"/>
    </source>
</evidence>
<dbReference type="AlphaFoldDB" id="A0A5C8Z3P2"/>
<evidence type="ECO:0000313" key="3">
    <source>
        <dbReference type="Proteomes" id="UP000321234"/>
    </source>
</evidence>
<dbReference type="EMBL" id="VKAC01000022">
    <property type="protein sequence ID" value="TXR51550.1"/>
    <property type="molecule type" value="Genomic_DNA"/>
</dbReference>
<sequence>MHSTKKIALVAALGGLLFGGSLTAATASQTAAPTFEENDSGETFGSIANIASPAVAPDLILVYANNGALGYVLRSDYYPTTPLKDTPTAQLPVGTSLARTIPVYAEDGETVIGDFTLDAVTPISQTK</sequence>
<dbReference type="Proteomes" id="UP000321234">
    <property type="component" value="Unassembled WGS sequence"/>
</dbReference>
<organism evidence="2 3">
    <name type="scientific">Quadrisphaera setariae</name>
    <dbReference type="NCBI Taxonomy" id="2593304"/>
    <lineage>
        <taxon>Bacteria</taxon>
        <taxon>Bacillati</taxon>
        <taxon>Actinomycetota</taxon>
        <taxon>Actinomycetes</taxon>
        <taxon>Kineosporiales</taxon>
        <taxon>Kineosporiaceae</taxon>
        <taxon>Quadrisphaera</taxon>
    </lineage>
</organism>
<comment type="caution">
    <text evidence="2">The sequence shown here is derived from an EMBL/GenBank/DDBJ whole genome shotgun (WGS) entry which is preliminary data.</text>
</comment>
<dbReference type="RefSeq" id="WP_147928570.1">
    <property type="nucleotide sequence ID" value="NZ_VKAC01000022.1"/>
</dbReference>